<dbReference type="InterPro" id="IPR058624">
    <property type="entry name" value="MdtA-like_HH"/>
</dbReference>
<protein>
    <submittedName>
        <fullName evidence="6">Efflux RND transporter periplasmic adaptor subunit</fullName>
    </submittedName>
</protein>
<dbReference type="SUPFAM" id="SSF111369">
    <property type="entry name" value="HlyD-like secretion proteins"/>
    <property type="match status" value="1"/>
</dbReference>
<dbReference type="NCBIfam" id="TIGR01730">
    <property type="entry name" value="RND_mfp"/>
    <property type="match status" value="1"/>
</dbReference>
<dbReference type="InterPro" id="IPR058792">
    <property type="entry name" value="Beta-barrel_RND_2"/>
</dbReference>
<evidence type="ECO:0000259" key="3">
    <source>
        <dbReference type="Pfam" id="PF25876"/>
    </source>
</evidence>
<accession>A0A2P1PTB1</accession>
<dbReference type="Gene3D" id="2.40.50.100">
    <property type="match status" value="1"/>
</dbReference>
<dbReference type="InterPro" id="IPR006143">
    <property type="entry name" value="RND_pump_MFP"/>
</dbReference>
<dbReference type="Pfam" id="PF25954">
    <property type="entry name" value="Beta-barrel_RND_2"/>
    <property type="match status" value="1"/>
</dbReference>
<dbReference type="Gene3D" id="1.10.287.470">
    <property type="entry name" value="Helix hairpin bin"/>
    <property type="match status" value="1"/>
</dbReference>
<reference evidence="6 7" key="1">
    <citation type="submission" date="2018-03" db="EMBL/GenBank/DDBJ databases">
        <title>Ahniella affigens gen. nov., sp. nov., a gammaproteobacterium isolated from sandy soil near a stream.</title>
        <authorList>
            <person name="Ko Y."/>
            <person name="Kim J.-H."/>
        </authorList>
    </citation>
    <scope>NUCLEOTIDE SEQUENCE [LARGE SCALE GENOMIC DNA]</scope>
    <source>
        <strain evidence="6 7">D13</strain>
    </source>
</reference>
<dbReference type="GO" id="GO:1990281">
    <property type="term" value="C:efflux pump complex"/>
    <property type="evidence" value="ECO:0007669"/>
    <property type="project" value="TreeGrafter"/>
</dbReference>
<reference evidence="6 7" key="2">
    <citation type="submission" date="2018-03" db="EMBL/GenBank/DDBJ databases">
        <authorList>
            <person name="Keele B.F."/>
        </authorList>
    </citation>
    <scope>NUCLEOTIDE SEQUENCE [LARGE SCALE GENOMIC DNA]</scope>
    <source>
        <strain evidence="6 7">D13</strain>
    </source>
</reference>
<feature type="domain" description="Multidrug resistance protein MdtA-like C-terminal permuted SH3" evidence="5">
    <location>
        <begin position="288"/>
        <end position="347"/>
    </location>
</feature>
<dbReference type="EMBL" id="CP027860">
    <property type="protein sequence ID" value="AVP98062.1"/>
    <property type="molecule type" value="Genomic_DNA"/>
</dbReference>
<gene>
    <name evidence="6" type="ORF">C7S18_13010</name>
</gene>
<dbReference type="Gene3D" id="2.40.30.170">
    <property type="match status" value="1"/>
</dbReference>
<dbReference type="OrthoDB" id="9806939at2"/>
<dbReference type="GO" id="GO:0015562">
    <property type="term" value="F:efflux transmembrane transporter activity"/>
    <property type="evidence" value="ECO:0007669"/>
    <property type="project" value="TreeGrafter"/>
</dbReference>
<proteinExistence type="inferred from homology"/>
<dbReference type="Gene3D" id="2.40.420.20">
    <property type="match status" value="1"/>
</dbReference>
<evidence type="ECO:0000256" key="1">
    <source>
        <dbReference type="ARBA" id="ARBA00009477"/>
    </source>
</evidence>
<dbReference type="PROSITE" id="PS51257">
    <property type="entry name" value="PROKAR_LIPOPROTEIN"/>
    <property type="match status" value="1"/>
</dbReference>
<dbReference type="InterPro" id="IPR058627">
    <property type="entry name" value="MdtA-like_C"/>
</dbReference>
<evidence type="ECO:0000259" key="5">
    <source>
        <dbReference type="Pfam" id="PF25967"/>
    </source>
</evidence>
<sequence>MQAEHRKWLWPLGLALTAALAACGGGEKPKEVIRPAIVASPVALESLTIESYSGDVRPRYQSSLGFRVLGKIRLRLVDTGAVVKKGQVLAELEPQDIDLQRTSAEAAVASAEADLALADAELERHRQLLEKNYISKALFEARSNQQKAAAARLEQAKAQLDVARNQSSYTQLAADADGVVTQWFAEVGQVVAAGQPIVGLARSGEIEAQIDVPESRVAEFAKGRPVVVQLWAERGSRYAGKVREVAPSADPATRTYAVRVSFDEPDQAVKIGMTTRVFFTDSAAPASVLIPLSALYEKDRKPAVWVLEPTKNTVNLREVQVGQYREDGVSIVAGLTTEDRIVTAGVHKLRVDQVVKPIDLELAR</sequence>
<dbReference type="Proteomes" id="UP000241074">
    <property type="component" value="Chromosome"/>
</dbReference>
<feature type="coiled-coil region" evidence="2">
    <location>
        <begin position="108"/>
        <end position="166"/>
    </location>
</feature>
<dbReference type="PANTHER" id="PTHR30469:SF15">
    <property type="entry name" value="HLYD FAMILY OF SECRETION PROTEINS"/>
    <property type="match status" value="1"/>
</dbReference>
<evidence type="ECO:0000259" key="4">
    <source>
        <dbReference type="Pfam" id="PF25954"/>
    </source>
</evidence>
<dbReference type="RefSeq" id="WP_106891982.1">
    <property type="nucleotide sequence ID" value="NZ_CP027860.1"/>
</dbReference>
<feature type="domain" description="CusB-like beta-barrel" evidence="4">
    <location>
        <begin position="209"/>
        <end position="281"/>
    </location>
</feature>
<evidence type="ECO:0000256" key="2">
    <source>
        <dbReference type="SAM" id="Coils"/>
    </source>
</evidence>
<name>A0A2P1PTB1_9GAMM</name>
<dbReference type="PANTHER" id="PTHR30469">
    <property type="entry name" value="MULTIDRUG RESISTANCE PROTEIN MDTA"/>
    <property type="match status" value="1"/>
</dbReference>
<evidence type="ECO:0000313" key="7">
    <source>
        <dbReference type="Proteomes" id="UP000241074"/>
    </source>
</evidence>
<comment type="similarity">
    <text evidence="1">Belongs to the membrane fusion protein (MFP) (TC 8.A.1) family.</text>
</comment>
<dbReference type="AlphaFoldDB" id="A0A2P1PTB1"/>
<organism evidence="6 7">
    <name type="scientific">Ahniella affigens</name>
    <dbReference type="NCBI Taxonomy" id="2021234"/>
    <lineage>
        <taxon>Bacteria</taxon>
        <taxon>Pseudomonadati</taxon>
        <taxon>Pseudomonadota</taxon>
        <taxon>Gammaproteobacteria</taxon>
        <taxon>Lysobacterales</taxon>
        <taxon>Rhodanobacteraceae</taxon>
        <taxon>Ahniella</taxon>
    </lineage>
</organism>
<dbReference type="KEGG" id="xba:C7S18_13010"/>
<evidence type="ECO:0000313" key="6">
    <source>
        <dbReference type="EMBL" id="AVP98062.1"/>
    </source>
</evidence>
<keyword evidence="7" id="KW-1185">Reference proteome</keyword>
<keyword evidence="2" id="KW-0175">Coiled coil</keyword>
<feature type="domain" description="Multidrug resistance protein MdtA-like alpha-helical hairpin" evidence="3">
    <location>
        <begin position="102"/>
        <end position="170"/>
    </location>
</feature>
<dbReference type="Pfam" id="PF25876">
    <property type="entry name" value="HH_MFP_RND"/>
    <property type="match status" value="1"/>
</dbReference>
<dbReference type="Pfam" id="PF25967">
    <property type="entry name" value="RND-MFP_C"/>
    <property type="match status" value="1"/>
</dbReference>